<reference evidence="2" key="1">
    <citation type="journal article" date="2019" name="Int. J. Syst. Evol. Microbiol.">
        <title>The Global Catalogue of Microorganisms (GCM) 10K type strain sequencing project: providing services to taxonomists for standard genome sequencing and annotation.</title>
        <authorList>
            <consortium name="The Broad Institute Genomics Platform"/>
            <consortium name="The Broad Institute Genome Sequencing Center for Infectious Disease"/>
            <person name="Wu L."/>
            <person name="Ma J."/>
        </authorList>
    </citation>
    <scope>NUCLEOTIDE SEQUENCE [LARGE SCALE GENOMIC DNA]</scope>
    <source>
        <strain evidence="2">CGMCC 4.7275</strain>
    </source>
</reference>
<evidence type="ECO:0000313" key="2">
    <source>
        <dbReference type="Proteomes" id="UP000660265"/>
    </source>
</evidence>
<accession>A0ABQ2F009</accession>
<proteinExistence type="predicted"/>
<comment type="caution">
    <text evidence="1">The sequence shown here is derived from an EMBL/GenBank/DDBJ whole genome shotgun (WGS) entry which is preliminary data.</text>
</comment>
<dbReference type="EMBL" id="BMMV01000038">
    <property type="protein sequence ID" value="GGK29285.1"/>
    <property type="molecule type" value="Genomic_DNA"/>
</dbReference>
<keyword evidence="2" id="KW-1185">Reference proteome</keyword>
<evidence type="ECO:0000313" key="1">
    <source>
        <dbReference type="EMBL" id="GGK29285.1"/>
    </source>
</evidence>
<gene>
    <name evidence="1" type="ORF">GCM10011583_71480</name>
</gene>
<dbReference type="Proteomes" id="UP000660265">
    <property type="component" value="Unassembled WGS sequence"/>
</dbReference>
<name>A0ABQ2F009_9ACTN</name>
<organism evidence="1 2">
    <name type="scientific">Streptomyces camponoticapitis</name>
    <dbReference type="NCBI Taxonomy" id="1616125"/>
    <lineage>
        <taxon>Bacteria</taxon>
        <taxon>Bacillati</taxon>
        <taxon>Actinomycetota</taxon>
        <taxon>Actinomycetes</taxon>
        <taxon>Kitasatosporales</taxon>
        <taxon>Streptomycetaceae</taxon>
        <taxon>Streptomyces</taxon>
    </lineage>
</organism>
<protein>
    <submittedName>
        <fullName evidence="1">Uncharacterized protein</fullName>
    </submittedName>
</protein>
<sequence>MSKWIKRNGSRHRIVSVLRARDGLLGAEEVAERDVYELRGVAEFTPLGSGFAVPGDRGNLAGLLGVVRSQ</sequence>